<dbReference type="InterPro" id="IPR003477">
    <property type="entry name" value="PemK-like"/>
</dbReference>
<dbReference type="GO" id="GO:0016075">
    <property type="term" value="P:rRNA catabolic process"/>
    <property type="evidence" value="ECO:0007669"/>
    <property type="project" value="TreeGrafter"/>
</dbReference>
<evidence type="ECO:0000313" key="2">
    <source>
        <dbReference type="Proteomes" id="UP000593970"/>
    </source>
</evidence>
<reference evidence="2" key="1">
    <citation type="submission" date="2020-04" db="EMBL/GenBank/DDBJ databases">
        <title>Ralstonia solanacearum UW576, UW763, UW773, and UW774.</title>
        <authorList>
            <person name="Steidl O."/>
            <person name="Truchon A."/>
            <person name="Allen C."/>
        </authorList>
    </citation>
    <scope>NUCLEOTIDE SEQUENCE [LARGE SCALE GENOMIC DNA]</scope>
    <source>
        <strain evidence="2">UW774</strain>
    </source>
</reference>
<organism evidence="1 2">
    <name type="scientific">Ralstonia solanacearum</name>
    <name type="common">Pseudomonas solanacearum</name>
    <dbReference type="NCBI Taxonomy" id="305"/>
    <lineage>
        <taxon>Bacteria</taxon>
        <taxon>Pseudomonadati</taxon>
        <taxon>Pseudomonadota</taxon>
        <taxon>Betaproteobacteria</taxon>
        <taxon>Burkholderiales</taxon>
        <taxon>Burkholderiaceae</taxon>
        <taxon>Ralstonia</taxon>
        <taxon>Ralstonia solanacearum species complex</taxon>
    </lineage>
</organism>
<proteinExistence type="predicted"/>
<dbReference type="Pfam" id="PF02452">
    <property type="entry name" value="PemK_toxin"/>
    <property type="match status" value="1"/>
</dbReference>
<protein>
    <submittedName>
        <fullName evidence="1">Growth inhibitor PemK</fullName>
    </submittedName>
</protein>
<evidence type="ECO:0000313" key="1">
    <source>
        <dbReference type="EMBL" id="QOK95115.1"/>
    </source>
</evidence>
<dbReference type="GO" id="GO:0006402">
    <property type="term" value="P:mRNA catabolic process"/>
    <property type="evidence" value="ECO:0007669"/>
    <property type="project" value="TreeGrafter"/>
</dbReference>
<dbReference type="SUPFAM" id="SSF50118">
    <property type="entry name" value="Cell growth inhibitor/plasmid maintenance toxic component"/>
    <property type="match status" value="1"/>
</dbReference>
<sequence length="132" mass="14530">MKTQGKSVVIPAISKIAQSPAEGEIWWINLDPTKGHEQNGWRPIVVVSPGNFNDAAGRLIAVPCTTKAAPPGTHRAQLQVQLAGMPEPTYAMPDQVRVLNWKERKAQFRGQRATSAELDAIRERLKVLQGIQ</sequence>
<dbReference type="Proteomes" id="UP000593970">
    <property type="component" value="Chromosome"/>
</dbReference>
<gene>
    <name evidence="1" type="ORF">HF909_00680</name>
</gene>
<dbReference type="PANTHER" id="PTHR33988:SF3">
    <property type="entry name" value="ENDORIBONUCLEASE TOXIN CHPB-RELATED"/>
    <property type="match status" value="1"/>
</dbReference>
<dbReference type="AlphaFoldDB" id="A0AA92GUZ1"/>
<dbReference type="GO" id="GO:0004521">
    <property type="term" value="F:RNA endonuclease activity"/>
    <property type="evidence" value="ECO:0007669"/>
    <property type="project" value="TreeGrafter"/>
</dbReference>
<dbReference type="PANTHER" id="PTHR33988">
    <property type="entry name" value="ENDORIBONUCLEASE MAZF-RELATED"/>
    <property type="match status" value="1"/>
</dbReference>
<dbReference type="EMBL" id="CP051169">
    <property type="protein sequence ID" value="QOK95115.1"/>
    <property type="molecule type" value="Genomic_DNA"/>
</dbReference>
<accession>A0AA92GUZ1</accession>
<dbReference type="Gene3D" id="2.30.30.110">
    <property type="match status" value="1"/>
</dbReference>
<dbReference type="GO" id="GO:0003677">
    <property type="term" value="F:DNA binding"/>
    <property type="evidence" value="ECO:0007669"/>
    <property type="project" value="InterPro"/>
</dbReference>
<dbReference type="InterPro" id="IPR011067">
    <property type="entry name" value="Plasmid_toxin/cell-grow_inhib"/>
</dbReference>
<name>A0AA92GUZ1_RALSL</name>